<keyword evidence="3" id="KW-1185">Reference proteome</keyword>
<organism evidence="2 3">
    <name type="scientific">Mycena alexandri</name>
    <dbReference type="NCBI Taxonomy" id="1745969"/>
    <lineage>
        <taxon>Eukaryota</taxon>
        <taxon>Fungi</taxon>
        <taxon>Dikarya</taxon>
        <taxon>Basidiomycota</taxon>
        <taxon>Agaricomycotina</taxon>
        <taxon>Agaricomycetes</taxon>
        <taxon>Agaricomycetidae</taxon>
        <taxon>Agaricales</taxon>
        <taxon>Marasmiineae</taxon>
        <taxon>Mycenaceae</taxon>
        <taxon>Mycena</taxon>
    </lineage>
</organism>
<dbReference type="AlphaFoldDB" id="A0AAD6WND7"/>
<gene>
    <name evidence="2" type="ORF">C8F04DRAFT_1197991</name>
</gene>
<proteinExistence type="predicted"/>
<evidence type="ECO:0000313" key="2">
    <source>
        <dbReference type="EMBL" id="KAJ7019177.1"/>
    </source>
</evidence>
<dbReference type="EMBL" id="JARJCM010000304">
    <property type="protein sequence ID" value="KAJ7019177.1"/>
    <property type="molecule type" value="Genomic_DNA"/>
</dbReference>
<feature type="region of interest" description="Disordered" evidence="1">
    <location>
        <begin position="145"/>
        <end position="173"/>
    </location>
</feature>
<comment type="caution">
    <text evidence="2">The sequence shown here is derived from an EMBL/GenBank/DDBJ whole genome shotgun (WGS) entry which is preliminary data.</text>
</comment>
<dbReference type="Proteomes" id="UP001218188">
    <property type="component" value="Unassembled WGS sequence"/>
</dbReference>
<protein>
    <submittedName>
        <fullName evidence="2">Uncharacterized protein</fullName>
    </submittedName>
</protein>
<evidence type="ECO:0000313" key="3">
    <source>
        <dbReference type="Proteomes" id="UP001218188"/>
    </source>
</evidence>
<accession>A0AAD6WND7</accession>
<evidence type="ECO:0000256" key="1">
    <source>
        <dbReference type="SAM" id="MobiDB-lite"/>
    </source>
</evidence>
<reference evidence="2" key="1">
    <citation type="submission" date="2023-03" db="EMBL/GenBank/DDBJ databases">
        <title>Massive genome expansion in bonnet fungi (Mycena s.s.) driven by repeated elements and novel gene families across ecological guilds.</title>
        <authorList>
            <consortium name="Lawrence Berkeley National Laboratory"/>
            <person name="Harder C.B."/>
            <person name="Miyauchi S."/>
            <person name="Viragh M."/>
            <person name="Kuo A."/>
            <person name="Thoen E."/>
            <person name="Andreopoulos B."/>
            <person name="Lu D."/>
            <person name="Skrede I."/>
            <person name="Drula E."/>
            <person name="Henrissat B."/>
            <person name="Morin E."/>
            <person name="Kohler A."/>
            <person name="Barry K."/>
            <person name="LaButti K."/>
            <person name="Morin E."/>
            <person name="Salamov A."/>
            <person name="Lipzen A."/>
            <person name="Mereny Z."/>
            <person name="Hegedus B."/>
            <person name="Baldrian P."/>
            <person name="Stursova M."/>
            <person name="Weitz H."/>
            <person name="Taylor A."/>
            <person name="Grigoriev I.V."/>
            <person name="Nagy L.G."/>
            <person name="Martin F."/>
            <person name="Kauserud H."/>
        </authorList>
    </citation>
    <scope>NUCLEOTIDE SEQUENCE</scope>
    <source>
        <strain evidence="2">CBHHK200</strain>
    </source>
</reference>
<name>A0AAD6WND7_9AGAR</name>
<sequence length="205" mass="22907">MVLHLVKEIGSMVRILGGGMWHKMKNKALHAQTIEFSVEIQNRFSVVAKQLYYVKYPPLSRMGTQQANSVPVASARIHQRAHAGDASNDRWLASMRRTAQARRTIFPDNKIHLTYLSIKVMRSSCTWNQCKKCCDGSKSEMRLSVSNSADGSTKLRDTTPALQVAGPPESPPTCSWVSAQPFIKIGHHNPKVNCRAPNRRVVKPS</sequence>